<organism evidence="1">
    <name type="scientific">Echinococcus granulosus</name>
    <name type="common">Hydatid tapeworm</name>
    <dbReference type="NCBI Taxonomy" id="6210"/>
    <lineage>
        <taxon>Eukaryota</taxon>
        <taxon>Metazoa</taxon>
        <taxon>Spiralia</taxon>
        <taxon>Lophotrochozoa</taxon>
        <taxon>Platyhelminthes</taxon>
        <taxon>Cestoda</taxon>
        <taxon>Eucestoda</taxon>
        <taxon>Cyclophyllidea</taxon>
        <taxon>Taeniidae</taxon>
        <taxon>Echinococcus</taxon>
        <taxon>Echinococcus granulosus group</taxon>
    </lineage>
</organism>
<name>A0A068WY42_ECHGR</name>
<gene>
    <name evidence="1" type="ORF">EgrG_000094100</name>
</gene>
<sequence length="53" mass="5793">MPLICAICLVNVSPGHHIEEPPLFLIIARSHVLLFFLKFRQVSPLSASAGVLP</sequence>
<dbReference type="EMBL" id="LK028620">
    <property type="protein sequence ID" value="CDS24778.1"/>
    <property type="molecule type" value="Genomic_DNA"/>
</dbReference>
<dbReference type="AlphaFoldDB" id="A0A068WY42"/>
<protein>
    <submittedName>
        <fullName evidence="1 3">Uncharacterized protein</fullName>
    </submittedName>
</protein>
<dbReference type="Proteomes" id="UP000492820">
    <property type="component" value="Unassembled WGS sequence"/>
</dbReference>
<proteinExistence type="predicted"/>
<reference evidence="3" key="3">
    <citation type="submission" date="2020-10" db="UniProtKB">
        <authorList>
            <consortium name="WormBaseParasite"/>
        </authorList>
    </citation>
    <scope>IDENTIFICATION</scope>
</reference>
<evidence type="ECO:0000313" key="1">
    <source>
        <dbReference type="EMBL" id="CDS24778.1"/>
    </source>
</evidence>
<evidence type="ECO:0000313" key="2">
    <source>
        <dbReference type="Proteomes" id="UP000492820"/>
    </source>
</evidence>
<accession>A0A068WY42</accession>
<reference evidence="1 2" key="1">
    <citation type="journal article" date="2013" name="Nature">
        <title>The genomes of four tapeworm species reveal adaptations to parasitism.</title>
        <authorList>
            <person name="Tsai I.J."/>
            <person name="Zarowiecki M."/>
            <person name="Holroyd N."/>
            <person name="Garciarrubio A."/>
            <person name="Sanchez-Flores A."/>
            <person name="Brooks K.L."/>
            <person name="Tracey A."/>
            <person name="Bobes R.J."/>
            <person name="Fragoso G."/>
            <person name="Sciutto E."/>
            <person name="Aslett M."/>
            <person name="Beasley H."/>
            <person name="Bennett H.M."/>
            <person name="Cai J."/>
            <person name="Camicia F."/>
            <person name="Clark R."/>
            <person name="Cucher M."/>
            <person name="De Silva N."/>
            <person name="Day T.A."/>
            <person name="Deplazes P."/>
            <person name="Estrada K."/>
            <person name="Fernandez C."/>
            <person name="Holland P.W."/>
            <person name="Hou J."/>
            <person name="Hu S."/>
            <person name="Huckvale T."/>
            <person name="Hung S.S."/>
            <person name="Kamenetzky L."/>
            <person name="Keane J.A."/>
            <person name="Kiss F."/>
            <person name="Koziol U."/>
            <person name="Lambert O."/>
            <person name="Liu K."/>
            <person name="Luo X."/>
            <person name="Luo Y."/>
            <person name="Macchiaroli N."/>
            <person name="Nichol S."/>
            <person name="Paps J."/>
            <person name="Parkinson J."/>
            <person name="Pouchkina-Stantcheva N."/>
            <person name="Riddiford N."/>
            <person name="Rosenzvit M."/>
            <person name="Salinas G."/>
            <person name="Wasmuth J.D."/>
            <person name="Zamanian M."/>
            <person name="Zheng Y."/>
            <person name="Cai X."/>
            <person name="Soberon X."/>
            <person name="Olson P.D."/>
            <person name="Laclette J.P."/>
            <person name="Brehm K."/>
            <person name="Berriman M."/>
            <person name="Garciarrubio A."/>
            <person name="Bobes R.J."/>
            <person name="Fragoso G."/>
            <person name="Sanchez-Flores A."/>
            <person name="Estrada K."/>
            <person name="Cevallos M.A."/>
            <person name="Morett E."/>
            <person name="Gonzalez V."/>
            <person name="Portillo T."/>
            <person name="Ochoa-Leyva A."/>
            <person name="Jose M.V."/>
            <person name="Sciutto E."/>
            <person name="Landa A."/>
            <person name="Jimenez L."/>
            <person name="Valdes V."/>
            <person name="Carrero J.C."/>
            <person name="Larralde C."/>
            <person name="Morales-Montor J."/>
            <person name="Limon-Lason J."/>
            <person name="Soberon X."/>
            <person name="Laclette J.P."/>
        </authorList>
    </citation>
    <scope>NUCLEOTIDE SEQUENCE [LARGE SCALE GENOMIC DNA]</scope>
</reference>
<evidence type="ECO:0000313" key="3">
    <source>
        <dbReference type="WBParaSite" id="EgrG_000094100"/>
    </source>
</evidence>
<reference evidence="1" key="2">
    <citation type="submission" date="2014-06" db="EMBL/GenBank/DDBJ databases">
        <authorList>
            <person name="Aslett M."/>
        </authorList>
    </citation>
    <scope>NUCLEOTIDE SEQUENCE</scope>
</reference>
<dbReference type="WBParaSite" id="EgrG_000094100">
    <property type="protein sequence ID" value="EgrG_000094100"/>
    <property type="gene ID" value="EgrG_000094100"/>
</dbReference>